<dbReference type="Proteomes" id="UP000050562">
    <property type="component" value="Unassembled WGS sequence"/>
</dbReference>
<sequence>MAYIYNLQGNYAASAAITTQSDVEFALSMIPANRASTLAELSSLGRQIDDLSLSGLASGETKAVGNRGTAANDDFFAANPVDEAAGLEGKGKALSEGSTAEQPALPSYYREDSSGGAMLAKTAGLPEGYRRVFNLRTGNVEVVSPEGVFYFDTPDGGLKPKAGGNLAQLVKAEGEIAGAKGVVTKNPNATSALTDSEAGTLVERNVLEGSANSAAAEIGVPVSRSKNPLSPVLEHDAYGNEIMYRTMSKEQYLQFTESGKLPPTTETSISPSVLYSSKYDGVTVKITVAPGTSDALQEIGIAANKPAAIQFPNMSTQTGSWMQTNARFKVEGGQMTTQLGQGNAIDILNQNIVDFALVPKGVH</sequence>
<protein>
    <submittedName>
        <fullName evidence="1">Type III effector</fullName>
    </submittedName>
</protein>
<name>A0A0P9YJ01_9PSED</name>
<organism evidence="1 2">
    <name type="scientific">Pseudomonas syringae pv. primulae</name>
    <dbReference type="NCBI Taxonomy" id="251707"/>
    <lineage>
        <taxon>Bacteria</taxon>
        <taxon>Pseudomonadati</taxon>
        <taxon>Pseudomonadota</taxon>
        <taxon>Gammaproteobacteria</taxon>
        <taxon>Pseudomonadales</taxon>
        <taxon>Pseudomonadaceae</taxon>
        <taxon>Pseudomonas</taxon>
    </lineage>
</organism>
<proteinExistence type="predicted"/>
<accession>A0A0P9YJ01</accession>
<dbReference type="RefSeq" id="WP_057409786.1">
    <property type="nucleotide sequence ID" value="NZ_LJRC01000174.1"/>
</dbReference>
<evidence type="ECO:0000313" key="2">
    <source>
        <dbReference type="Proteomes" id="UP000050562"/>
    </source>
</evidence>
<dbReference type="AlphaFoldDB" id="A0A0P9YJ01"/>
<dbReference type="PATRIC" id="fig|251707.3.peg.40"/>
<evidence type="ECO:0000313" key="1">
    <source>
        <dbReference type="EMBL" id="KPY35038.1"/>
    </source>
</evidence>
<reference evidence="1 2" key="1">
    <citation type="submission" date="2015-09" db="EMBL/GenBank/DDBJ databases">
        <title>Genome announcement of multiple Pseudomonas syringae strains.</title>
        <authorList>
            <person name="Thakur S."/>
            <person name="Wang P.W."/>
            <person name="Gong Y."/>
            <person name="Weir B.S."/>
            <person name="Guttman D.S."/>
        </authorList>
    </citation>
    <scope>NUCLEOTIDE SEQUENCE [LARGE SCALE GENOMIC DNA]</scope>
    <source>
        <strain evidence="1 2">ICMP3956</strain>
    </source>
</reference>
<comment type="caution">
    <text evidence="1">The sequence shown here is derived from an EMBL/GenBank/DDBJ whole genome shotgun (WGS) entry which is preliminary data.</text>
</comment>
<gene>
    <name evidence="1" type="ORF">ALO52_200136</name>
</gene>
<dbReference type="EMBL" id="LJRC01000174">
    <property type="protein sequence ID" value="KPY35038.1"/>
    <property type="molecule type" value="Genomic_DNA"/>
</dbReference>